<proteinExistence type="predicted"/>
<dbReference type="InterPro" id="IPR019494">
    <property type="entry name" value="FIST_C"/>
</dbReference>
<keyword evidence="5" id="KW-1185">Reference proteome</keyword>
<name>A0A8E2VGC4_9RHOB</name>
<accession>A0A8E2VGC4</accession>
<gene>
    <name evidence="4" type="ORF">C8N38_1223</name>
</gene>
<evidence type="ECO:0000259" key="2">
    <source>
        <dbReference type="SMART" id="SM00897"/>
    </source>
</evidence>
<sequence>MRGPSSASSVRDGAAPRPDPGPGTPGVGLSRSADPARAASEAAAQIDRTQARFVLAFIPDRLACASLAEALAQQLPGLPVFGCSSAGQITPEGYEDDALLLLAFPRAHFRCATRLIRPLSPFSIEEVSTEARRLAAQFAHSARWNRLALIFADGLSKQEDLLVAALAAGLEDVPVFGGSAADALRFRETAILQDGALHRDAALLVLIETDLEFRGLGFDHFLPTEHLMVVTEAVPEERLVLELNGAPAAEEYARLVGSPVEALSPQVFAEHPVLVRNNSIYHVRAIQKVTETGALSFLSAIDDGLLLTLGRGREILRTLEDELAVTDAAGRGPEFILGFDCFLRKLEIGQKQLTAPASEILRRHRVLGFNTYGEQHCGVHVNQTFVGVAFFEPRTRGLA</sequence>
<dbReference type="EMBL" id="QAYC01000022">
    <property type="protein sequence ID" value="PTW42387.1"/>
    <property type="molecule type" value="Genomic_DNA"/>
</dbReference>
<dbReference type="Pfam" id="PF10442">
    <property type="entry name" value="FIST_C"/>
    <property type="match status" value="1"/>
</dbReference>
<feature type="domain" description="FIST" evidence="2">
    <location>
        <begin position="50"/>
        <end position="247"/>
    </location>
</feature>
<dbReference type="PANTHER" id="PTHR40252">
    <property type="entry name" value="BLR0328 PROTEIN"/>
    <property type="match status" value="1"/>
</dbReference>
<evidence type="ECO:0000313" key="4">
    <source>
        <dbReference type="EMBL" id="PTW42387.1"/>
    </source>
</evidence>
<dbReference type="SMART" id="SM00897">
    <property type="entry name" value="FIST"/>
    <property type="match status" value="1"/>
</dbReference>
<dbReference type="PANTHER" id="PTHR40252:SF2">
    <property type="entry name" value="BLR0328 PROTEIN"/>
    <property type="match status" value="1"/>
</dbReference>
<dbReference type="OrthoDB" id="9807948at2"/>
<dbReference type="Proteomes" id="UP000244037">
    <property type="component" value="Unassembled WGS sequence"/>
</dbReference>
<feature type="compositionally biased region" description="Low complexity" evidence="1">
    <location>
        <begin position="27"/>
        <end position="42"/>
    </location>
</feature>
<evidence type="ECO:0008006" key="6">
    <source>
        <dbReference type="Google" id="ProtNLM"/>
    </source>
</evidence>
<evidence type="ECO:0000259" key="3">
    <source>
        <dbReference type="SMART" id="SM01204"/>
    </source>
</evidence>
<evidence type="ECO:0000313" key="5">
    <source>
        <dbReference type="Proteomes" id="UP000244037"/>
    </source>
</evidence>
<feature type="domain" description="FIST C-domain" evidence="3">
    <location>
        <begin position="248"/>
        <end position="378"/>
    </location>
</feature>
<dbReference type="Pfam" id="PF08495">
    <property type="entry name" value="FIST"/>
    <property type="match status" value="1"/>
</dbReference>
<feature type="region of interest" description="Disordered" evidence="1">
    <location>
        <begin position="1"/>
        <end position="42"/>
    </location>
</feature>
<dbReference type="AlphaFoldDB" id="A0A8E2VGC4"/>
<comment type="caution">
    <text evidence="4">The sequence shown here is derived from an EMBL/GenBank/DDBJ whole genome shotgun (WGS) entry which is preliminary data.</text>
</comment>
<protein>
    <recommendedName>
        <fullName evidence="6">FIST signal transduction protein</fullName>
    </recommendedName>
</protein>
<dbReference type="InterPro" id="IPR013702">
    <property type="entry name" value="FIST_domain_N"/>
</dbReference>
<reference evidence="4 5" key="1">
    <citation type="submission" date="2018-04" db="EMBL/GenBank/DDBJ databases">
        <title>Genomic Encyclopedia of Archaeal and Bacterial Type Strains, Phase II (KMG-II): from individual species to whole genera.</title>
        <authorList>
            <person name="Goeker M."/>
        </authorList>
    </citation>
    <scope>NUCLEOTIDE SEQUENCE [LARGE SCALE GENOMIC DNA]</scope>
    <source>
        <strain evidence="4 5">DSM 19783</strain>
    </source>
</reference>
<organism evidence="4 5">
    <name type="scientific">Rhodovulum kholense</name>
    <dbReference type="NCBI Taxonomy" id="453584"/>
    <lineage>
        <taxon>Bacteria</taxon>
        <taxon>Pseudomonadati</taxon>
        <taxon>Pseudomonadota</taxon>
        <taxon>Alphaproteobacteria</taxon>
        <taxon>Rhodobacterales</taxon>
        <taxon>Paracoccaceae</taxon>
        <taxon>Rhodovulum</taxon>
    </lineage>
</organism>
<dbReference type="SMART" id="SM01204">
    <property type="entry name" value="FIST_C"/>
    <property type="match status" value="1"/>
</dbReference>
<evidence type="ECO:0000256" key="1">
    <source>
        <dbReference type="SAM" id="MobiDB-lite"/>
    </source>
</evidence>